<dbReference type="STRING" id="1122142.SAMN02910414_00061"/>
<dbReference type="Pfam" id="PF00448">
    <property type="entry name" value="SRP54"/>
    <property type="match status" value="1"/>
</dbReference>
<evidence type="ECO:0000259" key="15">
    <source>
        <dbReference type="SMART" id="SM00962"/>
    </source>
</evidence>
<dbReference type="FunFam" id="3.40.50.300:FF:000695">
    <property type="entry name" value="Flagellar biosynthesis regulator FlhF"/>
    <property type="match status" value="1"/>
</dbReference>
<keyword evidence="4" id="KW-0813">Transport</keyword>
<dbReference type="GO" id="GO:0005886">
    <property type="term" value="C:plasma membrane"/>
    <property type="evidence" value="ECO:0007669"/>
    <property type="project" value="UniProtKB-SubCell"/>
</dbReference>
<evidence type="ECO:0000256" key="5">
    <source>
        <dbReference type="ARBA" id="ARBA00022475"/>
    </source>
</evidence>
<dbReference type="AlphaFoldDB" id="A0A1H3EYD4"/>
<dbReference type="SMART" id="SM00962">
    <property type="entry name" value="SRP54"/>
    <property type="match status" value="1"/>
</dbReference>
<dbReference type="GO" id="GO:0005525">
    <property type="term" value="F:GTP binding"/>
    <property type="evidence" value="ECO:0007669"/>
    <property type="project" value="UniProtKB-UniRule"/>
</dbReference>
<keyword evidence="7" id="KW-1005">Bacterial flagellum biogenesis</keyword>
<evidence type="ECO:0000256" key="6">
    <source>
        <dbReference type="ARBA" id="ARBA00022741"/>
    </source>
</evidence>
<feature type="domain" description="AAA+ ATPase" evidence="14">
    <location>
        <begin position="313"/>
        <end position="462"/>
    </location>
</feature>
<dbReference type="PANTHER" id="PTHR43134">
    <property type="entry name" value="SIGNAL RECOGNITION PARTICLE RECEPTOR SUBUNIT ALPHA"/>
    <property type="match status" value="1"/>
</dbReference>
<keyword evidence="6" id="KW-0547">Nucleotide-binding</keyword>
<evidence type="ECO:0000256" key="10">
    <source>
        <dbReference type="ARBA" id="ARBA00023136"/>
    </source>
</evidence>
<dbReference type="GO" id="GO:0005047">
    <property type="term" value="F:signal recognition particle binding"/>
    <property type="evidence" value="ECO:0007669"/>
    <property type="project" value="TreeGrafter"/>
</dbReference>
<evidence type="ECO:0000256" key="4">
    <source>
        <dbReference type="ARBA" id="ARBA00022448"/>
    </source>
</evidence>
<evidence type="ECO:0000256" key="11">
    <source>
        <dbReference type="ARBA" id="ARBA00023225"/>
    </source>
</evidence>
<dbReference type="SMART" id="SM00382">
    <property type="entry name" value="AAA"/>
    <property type="match status" value="1"/>
</dbReference>
<dbReference type="OrthoDB" id="9778554at2"/>
<keyword evidence="5" id="KW-1003">Cell membrane</keyword>
<reference evidence="16 17" key="1">
    <citation type="submission" date="2016-10" db="EMBL/GenBank/DDBJ databases">
        <authorList>
            <person name="de Groot N.N."/>
        </authorList>
    </citation>
    <scope>NUCLEOTIDE SEQUENCE [LARGE SCALE GENOMIC DNA]</scope>
    <source>
        <strain evidence="16 17">DSM 14045</strain>
    </source>
</reference>
<evidence type="ECO:0000256" key="7">
    <source>
        <dbReference type="ARBA" id="ARBA00022795"/>
    </source>
</evidence>
<dbReference type="CDD" id="cd17873">
    <property type="entry name" value="FlhF"/>
    <property type="match status" value="1"/>
</dbReference>
<dbReference type="Gene3D" id="1.20.120.1380">
    <property type="entry name" value="Flagellar FlhF biosynthesis protein, N domain"/>
    <property type="match status" value="1"/>
</dbReference>
<evidence type="ECO:0000259" key="14">
    <source>
        <dbReference type="SMART" id="SM00382"/>
    </source>
</evidence>
<dbReference type="SUPFAM" id="SSF52540">
    <property type="entry name" value="P-loop containing nucleoside triphosphate hydrolases"/>
    <property type="match status" value="1"/>
</dbReference>
<dbReference type="GO" id="GO:0003924">
    <property type="term" value="F:GTPase activity"/>
    <property type="evidence" value="ECO:0007669"/>
    <property type="project" value="UniProtKB-UniRule"/>
</dbReference>
<keyword evidence="9" id="KW-0342">GTP-binding</keyword>
<comment type="function">
    <text evidence="12">Necessary for flagellar biosynthesis. May be involved in translocation of the flagellum.</text>
</comment>
<dbReference type="EMBL" id="FNPG01000004">
    <property type="protein sequence ID" value="SDX83796.1"/>
    <property type="molecule type" value="Genomic_DNA"/>
</dbReference>
<sequence>MTINKYQGKTREEALEKAKKELGENVVVMNEKTVKSKGILSAFKSQMIEITAAVDEEKENYIKDMKPFKNQMKTHESIDLSVDEEIEIPIKEPVGVSFEKDTNNSYDNDLYQNGVYSNNLNSTYTNKVYRNESESGLFKNFKKEKEIDKDFSTLRDEGEVKDFVYKNSEAKEKVQKPIFEQLNEKVALESIKKPSVRTEEPVKRIIHGKNESSEIDDRLENLGSMFEKKLGGTIAQEKMFYKAPTAEEINFVKILYKTLLSNEVSEKNINQILCEVEKFIRPGISLDTILSNVYQKLILRLGTPTTIKCSGKTPKVVFFIGPTGVGKTTTIAKIASKYKMEKNKKVAFLTADTYRIAATEQLRVYANILDAPLSIIYSVDELNEAVLQLSEYDLIFVDTAGFSHKNIEQKNDTRILINQLDEEYEREVFLVLSATTKLKDLMEISDSFHEISDYSIIFTKLDETTCYGNILNIKLHANADLSYVAYGQNVPEDLSVIDIQKVVKHLLGGK</sequence>
<dbReference type="InterPro" id="IPR020006">
    <property type="entry name" value="FlhF"/>
</dbReference>
<evidence type="ECO:0000313" key="16">
    <source>
        <dbReference type="EMBL" id="SDX83796.1"/>
    </source>
</evidence>
<evidence type="ECO:0000256" key="13">
    <source>
        <dbReference type="NCBIfam" id="TIGR03499"/>
    </source>
</evidence>
<dbReference type="GO" id="GO:0006614">
    <property type="term" value="P:SRP-dependent cotranslational protein targeting to membrane"/>
    <property type="evidence" value="ECO:0007669"/>
    <property type="project" value="UniProtKB-UniRule"/>
</dbReference>
<evidence type="ECO:0000256" key="1">
    <source>
        <dbReference type="ARBA" id="ARBA00004413"/>
    </source>
</evidence>
<name>A0A1H3EYD4_9FIRM</name>
<evidence type="ECO:0000313" key="17">
    <source>
        <dbReference type="Proteomes" id="UP000183918"/>
    </source>
</evidence>
<evidence type="ECO:0000256" key="9">
    <source>
        <dbReference type="ARBA" id="ARBA00023134"/>
    </source>
</evidence>
<gene>
    <name evidence="16" type="ORF">SAMN02910414_00061</name>
</gene>
<dbReference type="PANTHER" id="PTHR43134:SF3">
    <property type="entry name" value="FLAGELLAR BIOSYNTHESIS PROTEIN FLHF"/>
    <property type="match status" value="1"/>
</dbReference>
<evidence type="ECO:0000256" key="2">
    <source>
        <dbReference type="ARBA" id="ARBA00008531"/>
    </source>
</evidence>
<evidence type="ECO:0000256" key="12">
    <source>
        <dbReference type="ARBA" id="ARBA00025337"/>
    </source>
</evidence>
<protein>
    <recommendedName>
        <fullName evidence="3 13">Flagellar biosynthesis protein FlhF</fullName>
    </recommendedName>
</protein>
<accession>A0A1H3EYD4</accession>
<dbReference type="GO" id="GO:0015031">
    <property type="term" value="P:protein transport"/>
    <property type="evidence" value="ECO:0007669"/>
    <property type="project" value="UniProtKB-KW"/>
</dbReference>
<keyword evidence="10" id="KW-0472">Membrane</keyword>
<dbReference type="NCBIfam" id="TIGR03499">
    <property type="entry name" value="FlhF"/>
    <property type="match status" value="1"/>
</dbReference>
<dbReference type="Proteomes" id="UP000183918">
    <property type="component" value="Unassembled WGS sequence"/>
</dbReference>
<evidence type="ECO:0000256" key="8">
    <source>
        <dbReference type="ARBA" id="ARBA00022927"/>
    </source>
</evidence>
<keyword evidence="8" id="KW-0653">Protein transport</keyword>
<evidence type="ECO:0000256" key="3">
    <source>
        <dbReference type="ARBA" id="ARBA00014919"/>
    </source>
</evidence>
<dbReference type="InterPro" id="IPR027417">
    <property type="entry name" value="P-loop_NTPase"/>
</dbReference>
<dbReference type="InterPro" id="IPR047040">
    <property type="entry name" value="FlhF__GTPase_dom"/>
</dbReference>
<dbReference type="InterPro" id="IPR000897">
    <property type="entry name" value="SRP54_GTPase_dom"/>
</dbReference>
<dbReference type="GO" id="GO:0044781">
    <property type="term" value="P:bacterial-type flagellum organization"/>
    <property type="evidence" value="ECO:0007669"/>
    <property type="project" value="UniProtKB-UniRule"/>
</dbReference>
<proteinExistence type="inferred from homology"/>
<dbReference type="Gene3D" id="3.40.50.300">
    <property type="entry name" value="P-loop containing nucleotide triphosphate hydrolases"/>
    <property type="match status" value="1"/>
</dbReference>
<comment type="subcellular location">
    <subcellularLocation>
        <location evidence="1">Cell membrane</location>
        <topology evidence="1">Peripheral membrane protein</topology>
        <orientation evidence="1">Cytoplasmic side</orientation>
    </subcellularLocation>
</comment>
<organism evidence="16 17">
    <name type="scientific">Lachnobacterium bovis DSM 14045</name>
    <dbReference type="NCBI Taxonomy" id="1122142"/>
    <lineage>
        <taxon>Bacteria</taxon>
        <taxon>Bacillati</taxon>
        <taxon>Bacillota</taxon>
        <taxon>Clostridia</taxon>
        <taxon>Lachnospirales</taxon>
        <taxon>Lachnospiraceae</taxon>
        <taxon>Lachnobacterium</taxon>
    </lineage>
</organism>
<dbReference type="RefSeq" id="WP_074714861.1">
    <property type="nucleotide sequence ID" value="NZ_FNPG01000004.1"/>
</dbReference>
<comment type="similarity">
    <text evidence="2">Belongs to the GTP-binding SRP family.</text>
</comment>
<keyword evidence="11" id="KW-1006">Bacterial flagellum protein export</keyword>
<dbReference type="InterPro" id="IPR003593">
    <property type="entry name" value="AAA+_ATPase"/>
</dbReference>
<keyword evidence="17" id="KW-1185">Reference proteome</keyword>
<feature type="domain" description="SRP54-type proteins GTP-binding" evidence="15">
    <location>
        <begin position="314"/>
        <end position="508"/>
    </location>
</feature>